<proteinExistence type="predicted"/>
<keyword evidence="2" id="KW-1185">Reference proteome</keyword>
<gene>
    <name evidence="1" type="ORF">EYZ11_007219</name>
</gene>
<dbReference type="EMBL" id="SOSA01000273">
    <property type="protein sequence ID" value="THC93294.1"/>
    <property type="molecule type" value="Genomic_DNA"/>
</dbReference>
<dbReference type="Proteomes" id="UP000308092">
    <property type="component" value="Unassembled WGS sequence"/>
</dbReference>
<dbReference type="AlphaFoldDB" id="A0A4V3UP10"/>
<evidence type="ECO:0000313" key="1">
    <source>
        <dbReference type="EMBL" id="THC93294.1"/>
    </source>
</evidence>
<accession>A0A4V3UP10</accession>
<protein>
    <submittedName>
        <fullName evidence="1">Uncharacterized protein</fullName>
    </submittedName>
</protein>
<sequence length="84" mass="9405">MFEQLHGELFDAVKADGSGILGLSNLRRINKEDQTLLPVPHGPEGERDIINVELTEQPRRKNIGVPNVWGSIFKSEEWLNASPV</sequence>
<evidence type="ECO:0000313" key="2">
    <source>
        <dbReference type="Proteomes" id="UP000308092"/>
    </source>
</evidence>
<name>A0A4V3UP10_9EURO</name>
<reference evidence="1 2" key="1">
    <citation type="submission" date="2019-03" db="EMBL/GenBank/DDBJ databases">
        <title>The genome sequence of a newly discovered highly antifungal drug resistant Aspergillus species, Aspergillus tanneri NIH 1004.</title>
        <authorList>
            <person name="Mounaud S."/>
            <person name="Singh I."/>
            <person name="Joardar V."/>
            <person name="Pakala S."/>
            <person name="Pakala S."/>
            <person name="Venepally P."/>
            <person name="Hoover J."/>
            <person name="Nierman W."/>
            <person name="Chung J."/>
            <person name="Losada L."/>
        </authorList>
    </citation>
    <scope>NUCLEOTIDE SEQUENCE [LARGE SCALE GENOMIC DNA]</scope>
    <source>
        <strain evidence="1 2">NIH1004</strain>
    </source>
</reference>
<organism evidence="1 2">
    <name type="scientific">Aspergillus tanneri</name>
    <dbReference type="NCBI Taxonomy" id="1220188"/>
    <lineage>
        <taxon>Eukaryota</taxon>
        <taxon>Fungi</taxon>
        <taxon>Dikarya</taxon>
        <taxon>Ascomycota</taxon>
        <taxon>Pezizomycotina</taxon>
        <taxon>Eurotiomycetes</taxon>
        <taxon>Eurotiomycetidae</taxon>
        <taxon>Eurotiales</taxon>
        <taxon>Aspergillaceae</taxon>
        <taxon>Aspergillus</taxon>
        <taxon>Aspergillus subgen. Circumdati</taxon>
    </lineage>
</organism>
<comment type="caution">
    <text evidence="1">The sequence shown here is derived from an EMBL/GenBank/DDBJ whole genome shotgun (WGS) entry which is preliminary data.</text>
</comment>
<dbReference type="VEuPathDB" id="FungiDB:EYZ11_007219"/>